<dbReference type="InterPro" id="IPR011008">
    <property type="entry name" value="Dimeric_a/b-barrel"/>
</dbReference>
<accession>A0A8H7EMB5</accession>
<dbReference type="InterPro" id="IPR013097">
    <property type="entry name" value="Dabb"/>
</dbReference>
<name>A0A8H7EMB5_9PLEO</name>
<dbReference type="Proteomes" id="UP000596902">
    <property type="component" value="Unassembled WGS sequence"/>
</dbReference>
<dbReference type="EMBL" id="JAAABM010000001">
    <property type="protein sequence ID" value="KAF7681053.1"/>
    <property type="molecule type" value="Genomic_DNA"/>
</dbReference>
<dbReference type="Gene3D" id="3.30.70.100">
    <property type="match status" value="1"/>
</dbReference>
<comment type="caution">
    <text evidence="3">The sequence shown here is derived from an EMBL/GenBank/DDBJ whole genome shotgun (WGS) entry which is preliminary data.</text>
</comment>
<dbReference type="SUPFAM" id="SSF54909">
    <property type="entry name" value="Dimeric alpha+beta barrel"/>
    <property type="match status" value="1"/>
</dbReference>
<dbReference type="SMART" id="SM00886">
    <property type="entry name" value="Dabb"/>
    <property type="match status" value="1"/>
</dbReference>
<gene>
    <name evidence="3" type="ORF">GT037_000029</name>
</gene>
<evidence type="ECO:0000313" key="4">
    <source>
        <dbReference type="Proteomes" id="UP000596902"/>
    </source>
</evidence>
<sequence>MRLSFSFLTVLLNLHPTICTNMNPNQPPAASSTPGSTAYAPVTRIATFRFHPNVTAEQKGDRASAFLALYAEHPELLVEAPVGGRPLNTPLNLTNVKRESIWDLGFVVKFKDEASRQKFDLDPGHDRLKNETDPLLEQVFVYDFVAQPNLGW</sequence>
<reference evidence="3" key="1">
    <citation type="submission" date="2020-01" db="EMBL/GenBank/DDBJ databases">
        <authorList>
            <person name="Feng Z.H.Z."/>
        </authorList>
    </citation>
    <scope>NUCLEOTIDE SEQUENCE</scope>
    <source>
        <strain evidence="3">CBS107.38</strain>
    </source>
</reference>
<reference evidence="3" key="2">
    <citation type="submission" date="2020-08" db="EMBL/GenBank/DDBJ databases">
        <title>Draft Genome Sequence of Cumin Blight Pathogen Alternaria burnsii.</title>
        <authorList>
            <person name="Feng Z."/>
        </authorList>
    </citation>
    <scope>NUCLEOTIDE SEQUENCE</scope>
    <source>
        <strain evidence="3">CBS107.38</strain>
    </source>
</reference>
<dbReference type="PROSITE" id="PS51502">
    <property type="entry name" value="S_R_A_B_BARREL"/>
    <property type="match status" value="1"/>
</dbReference>
<feature type="signal peptide" evidence="1">
    <location>
        <begin position="1"/>
        <end position="19"/>
    </location>
</feature>
<feature type="domain" description="Stress-response A/B barrel" evidence="2">
    <location>
        <begin position="42"/>
        <end position="144"/>
    </location>
</feature>
<feature type="chain" id="PRO_5034777844" description="Stress-response A/B barrel domain-containing protein" evidence="1">
    <location>
        <begin position="20"/>
        <end position="152"/>
    </location>
</feature>
<dbReference type="AlphaFoldDB" id="A0A8H7EMB5"/>
<keyword evidence="1" id="KW-0732">Signal</keyword>
<proteinExistence type="predicted"/>
<evidence type="ECO:0000256" key="1">
    <source>
        <dbReference type="SAM" id="SignalP"/>
    </source>
</evidence>
<keyword evidence="4" id="KW-1185">Reference proteome</keyword>
<dbReference type="Pfam" id="PF07876">
    <property type="entry name" value="Dabb"/>
    <property type="match status" value="1"/>
</dbReference>
<protein>
    <recommendedName>
        <fullName evidence="2">Stress-response A/B barrel domain-containing protein</fullName>
    </recommendedName>
</protein>
<evidence type="ECO:0000313" key="3">
    <source>
        <dbReference type="EMBL" id="KAF7681053.1"/>
    </source>
</evidence>
<evidence type="ECO:0000259" key="2">
    <source>
        <dbReference type="PROSITE" id="PS51502"/>
    </source>
</evidence>
<dbReference type="GeneID" id="62198254"/>
<dbReference type="RefSeq" id="XP_038790932.1">
    <property type="nucleotide sequence ID" value="XM_038925076.1"/>
</dbReference>
<organism evidence="3 4">
    <name type="scientific">Alternaria burnsii</name>
    <dbReference type="NCBI Taxonomy" id="1187904"/>
    <lineage>
        <taxon>Eukaryota</taxon>
        <taxon>Fungi</taxon>
        <taxon>Dikarya</taxon>
        <taxon>Ascomycota</taxon>
        <taxon>Pezizomycotina</taxon>
        <taxon>Dothideomycetes</taxon>
        <taxon>Pleosporomycetidae</taxon>
        <taxon>Pleosporales</taxon>
        <taxon>Pleosporineae</taxon>
        <taxon>Pleosporaceae</taxon>
        <taxon>Alternaria</taxon>
        <taxon>Alternaria sect. Alternaria</taxon>
    </lineage>
</organism>